<proteinExistence type="predicted"/>
<evidence type="ECO:0000313" key="3">
    <source>
        <dbReference type="RefSeq" id="XP_017976427.1"/>
    </source>
</evidence>
<dbReference type="Gramene" id="Tc05v2_t010010.1">
    <property type="protein sequence ID" value="Tc05v2_p010010.1"/>
    <property type="gene ID" value="Tc05v2_g010010"/>
</dbReference>
<reference evidence="2" key="1">
    <citation type="journal article" date="1997" name="Nucleic Acids Res.">
        <title>tRNAscan-SE: a program for improved detection of transfer RNA genes in genomic sequence.</title>
        <authorList>
            <person name="Lowe T.M."/>
            <person name="Eddy S.R."/>
        </authorList>
    </citation>
    <scope>NUCLEOTIDE SEQUENCE [LARGE SCALE GENOMIC DNA]</scope>
    <source>
        <strain evidence="2">r\B97-61/B2</strain>
    </source>
</reference>
<evidence type="ECO:0000256" key="1">
    <source>
        <dbReference type="SAM" id="MobiDB-lite"/>
    </source>
</evidence>
<gene>
    <name evidence="3" type="primary">LOC108661942</name>
</gene>
<reference evidence="3" key="2">
    <citation type="submission" date="2025-08" db="UniProtKB">
        <authorList>
            <consortium name="RefSeq"/>
        </authorList>
    </citation>
    <scope>IDENTIFICATION</scope>
</reference>
<dbReference type="GeneID" id="108661942"/>
<dbReference type="RefSeq" id="XP_017976427.1">
    <property type="nucleotide sequence ID" value="XM_018120938.1"/>
</dbReference>
<organism evidence="2 3">
    <name type="scientific">Theobroma cacao</name>
    <name type="common">Cacao</name>
    <name type="synonym">Cocoa</name>
    <dbReference type="NCBI Taxonomy" id="3641"/>
    <lineage>
        <taxon>Eukaryota</taxon>
        <taxon>Viridiplantae</taxon>
        <taxon>Streptophyta</taxon>
        <taxon>Embryophyta</taxon>
        <taxon>Tracheophyta</taxon>
        <taxon>Spermatophyta</taxon>
        <taxon>Magnoliopsida</taxon>
        <taxon>eudicotyledons</taxon>
        <taxon>Gunneridae</taxon>
        <taxon>Pentapetalae</taxon>
        <taxon>rosids</taxon>
        <taxon>malvids</taxon>
        <taxon>Malvales</taxon>
        <taxon>Malvaceae</taxon>
        <taxon>Byttnerioideae</taxon>
        <taxon>Theobroma</taxon>
    </lineage>
</organism>
<name>A0AB32WAD2_THECC</name>
<feature type="compositionally biased region" description="Basic residues" evidence="1">
    <location>
        <begin position="107"/>
        <end position="125"/>
    </location>
</feature>
<dbReference type="KEGG" id="tcc:108661942"/>
<evidence type="ECO:0000313" key="2">
    <source>
        <dbReference type="Proteomes" id="UP000694886"/>
    </source>
</evidence>
<dbReference type="AlphaFoldDB" id="A0AB32WAD2"/>
<feature type="region of interest" description="Disordered" evidence="1">
    <location>
        <begin position="91"/>
        <end position="125"/>
    </location>
</feature>
<dbReference type="Proteomes" id="UP000694886">
    <property type="component" value="Chromosome 5"/>
</dbReference>
<sequence length="125" mass="14330">MGNATDIMFHLHEMFGTKTRSTKVKALNAFKNLKQKLGKPLRDYMLKVISCLNKFKLDYELHIKDCTLSRLMNDLQHVEEVFALKKKLEAHAVSTSKPKPKGEKKIARNKKTSKGSMAVKKKPMK</sequence>
<protein>
    <submittedName>
        <fullName evidence="3">Uncharacterized protein LOC108661942</fullName>
    </submittedName>
</protein>
<accession>A0AB32WAD2</accession>